<name>A0A844ZHS2_9SPHN</name>
<evidence type="ECO:0000259" key="1">
    <source>
        <dbReference type="Pfam" id="PF02581"/>
    </source>
</evidence>
<dbReference type="RefSeq" id="WP_160684049.1">
    <property type="nucleotide sequence ID" value="NZ_WTYW01000003.1"/>
</dbReference>
<comment type="caution">
    <text evidence="2">The sequence shown here is derived from an EMBL/GenBank/DDBJ whole genome shotgun (WGS) entry which is preliminary data.</text>
</comment>
<dbReference type="GO" id="GO:0009228">
    <property type="term" value="P:thiamine biosynthetic process"/>
    <property type="evidence" value="ECO:0007669"/>
    <property type="project" value="UniProtKB-KW"/>
</dbReference>
<dbReference type="InterPro" id="IPR036206">
    <property type="entry name" value="ThiamineP_synth_sf"/>
</dbReference>
<dbReference type="EMBL" id="WTYW01000003">
    <property type="protein sequence ID" value="MXO86676.1"/>
    <property type="molecule type" value="Genomic_DNA"/>
</dbReference>
<dbReference type="InterPro" id="IPR013785">
    <property type="entry name" value="Aldolase_TIM"/>
</dbReference>
<dbReference type="Pfam" id="PF02581">
    <property type="entry name" value="TMP-TENI"/>
    <property type="match status" value="1"/>
</dbReference>
<organism evidence="2 3">
    <name type="scientific">Parapontixanthobacter aurantiacus</name>
    <dbReference type="NCBI Taxonomy" id="1463599"/>
    <lineage>
        <taxon>Bacteria</taxon>
        <taxon>Pseudomonadati</taxon>
        <taxon>Pseudomonadota</taxon>
        <taxon>Alphaproteobacteria</taxon>
        <taxon>Sphingomonadales</taxon>
        <taxon>Erythrobacteraceae</taxon>
        <taxon>Parapontixanthobacter</taxon>
    </lineage>
</organism>
<dbReference type="SUPFAM" id="SSF51391">
    <property type="entry name" value="Thiamin phosphate synthase"/>
    <property type="match status" value="1"/>
</dbReference>
<gene>
    <name evidence="2" type="ORF">GRI38_11635</name>
</gene>
<dbReference type="Proteomes" id="UP000433104">
    <property type="component" value="Unassembled WGS sequence"/>
</dbReference>
<evidence type="ECO:0000313" key="2">
    <source>
        <dbReference type="EMBL" id="MXO86676.1"/>
    </source>
</evidence>
<dbReference type="Gene3D" id="3.20.20.70">
    <property type="entry name" value="Aldolase class I"/>
    <property type="match status" value="1"/>
</dbReference>
<accession>A0A844ZHS2</accession>
<protein>
    <submittedName>
        <fullName evidence="2">Thiamine phosphate synthase</fullName>
    </submittedName>
</protein>
<sequence length="186" mass="20157">MAIQTLPDLWLFSDERNDAALEQALANLPCHSGFVFRHYHLEPKARRQRFEILAKIARKHGHFIAVSAKILDDPQWHQDAPQGCLDGVYGVRATGKLPAFPYLATAHDEAEMEAANSDGAAAVFISPVFATRSHPGSTVLGPEGFAKLAAKATMPAIALGGMTRERAAAMKCRRWGAIDGLAVPFP</sequence>
<reference evidence="2 3" key="1">
    <citation type="submission" date="2019-12" db="EMBL/GenBank/DDBJ databases">
        <title>Genomic-based taxomic classification of the family Erythrobacteraceae.</title>
        <authorList>
            <person name="Xu L."/>
        </authorList>
    </citation>
    <scope>NUCLEOTIDE SEQUENCE [LARGE SCALE GENOMIC DNA]</scope>
    <source>
        <strain evidence="2 3">MCCC 1A09962</strain>
    </source>
</reference>
<dbReference type="AlphaFoldDB" id="A0A844ZHS2"/>
<dbReference type="OrthoDB" id="8446047at2"/>
<proteinExistence type="predicted"/>
<evidence type="ECO:0000313" key="3">
    <source>
        <dbReference type="Proteomes" id="UP000433104"/>
    </source>
</evidence>
<dbReference type="CDD" id="cd00564">
    <property type="entry name" value="TMP_TenI"/>
    <property type="match status" value="1"/>
</dbReference>
<keyword evidence="3" id="KW-1185">Reference proteome</keyword>
<dbReference type="InterPro" id="IPR022998">
    <property type="entry name" value="ThiamineP_synth_TenI"/>
</dbReference>
<feature type="domain" description="Thiamine phosphate synthase/TenI" evidence="1">
    <location>
        <begin position="105"/>
        <end position="170"/>
    </location>
</feature>